<keyword evidence="2" id="KW-0170">Cobalt</keyword>
<protein>
    <submittedName>
        <fullName evidence="4">Methionine synthase</fullName>
    </submittedName>
</protein>
<dbReference type="RefSeq" id="WP_015707345.1">
    <property type="nucleotide sequence ID" value="NC_015578.1"/>
</dbReference>
<dbReference type="GO" id="GO:0031419">
    <property type="term" value="F:cobalamin binding"/>
    <property type="evidence" value="ECO:0007669"/>
    <property type="project" value="InterPro"/>
</dbReference>
<dbReference type="eggNOG" id="COG5012">
    <property type="taxonomic scope" value="Bacteria"/>
</dbReference>
<name>F5YP94_TREPZ</name>
<dbReference type="InterPro" id="IPR006158">
    <property type="entry name" value="Cobalamin-bd"/>
</dbReference>
<keyword evidence="5" id="KW-1185">Reference proteome</keyword>
<dbReference type="STRING" id="545694.TREPR_2900"/>
<dbReference type="GO" id="GO:0046872">
    <property type="term" value="F:metal ion binding"/>
    <property type="evidence" value="ECO:0007669"/>
    <property type="project" value="UniProtKB-KW"/>
</dbReference>
<reference evidence="5" key="1">
    <citation type="submission" date="2009-12" db="EMBL/GenBank/DDBJ databases">
        <title>Complete sequence of Treponema primitia strain ZAS-2.</title>
        <authorList>
            <person name="Tetu S.G."/>
            <person name="Matson E."/>
            <person name="Ren Q."/>
            <person name="Seshadri R."/>
            <person name="Elbourne L."/>
            <person name="Hassan K.A."/>
            <person name="Durkin A."/>
            <person name="Radune D."/>
            <person name="Mohamoud Y."/>
            <person name="Shay R."/>
            <person name="Jin S."/>
            <person name="Zhang X."/>
            <person name="Lucey K."/>
            <person name="Ballor N.R."/>
            <person name="Ottesen E."/>
            <person name="Rosenthal R."/>
            <person name="Allen A."/>
            <person name="Leadbetter J.R."/>
            <person name="Paulsen I.T."/>
        </authorList>
    </citation>
    <scope>NUCLEOTIDE SEQUENCE [LARGE SCALE GENOMIC DNA]</scope>
    <source>
        <strain evidence="5">ATCC BAA-887 / DSM 12427 / ZAS-2</strain>
    </source>
</reference>
<keyword evidence="1" id="KW-0479">Metal-binding</keyword>
<dbReference type="Gene3D" id="1.10.1240.10">
    <property type="entry name" value="Methionine synthase domain"/>
    <property type="match status" value="1"/>
</dbReference>
<gene>
    <name evidence="4" type="ordered locus">TREPR_2900</name>
</gene>
<dbReference type="InterPro" id="IPR036724">
    <property type="entry name" value="Cobalamin-bd_sf"/>
</dbReference>
<dbReference type="InterPro" id="IPR003759">
    <property type="entry name" value="Cbl-bd_cap"/>
</dbReference>
<dbReference type="AlphaFoldDB" id="F5YP94"/>
<dbReference type="OrthoDB" id="9803687at2"/>
<dbReference type="EMBL" id="CP001843">
    <property type="protein sequence ID" value="AEF84032.1"/>
    <property type="molecule type" value="Genomic_DNA"/>
</dbReference>
<dbReference type="InterPro" id="IPR050554">
    <property type="entry name" value="Met_Synthase/Corrinoid"/>
</dbReference>
<dbReference type="GO" id="GO:0046653">
    <property type="term" value="P:tetrahydrofolate metabolic process"/>
    <property type="evidence" value="ECO:0007669"/>
    <property type="project" value="TreeGrafter"/>
</dbReference>
<organism evidence="4 5">
    <name type="scientific">Treponema primitia (strain ATCC BAA-887 / DSM 12427 / ZAS-2)</name>
    <dbReference type="NCBI Taxonomy" id="545694"/>
    <lineage>
        <taxon>Bacteria</taxon>
        <taxon>Pseudomonadati</taxon>
        <taxon>Spirochaetota</taxon>
        <taxon>Spirochaetia</taxon>
        <taxon>Spirochaetales</taxon>
        <taxon>Treponemataceae</taxon>
        <taxon>Treponema</taxon>
    </lineage>
</organism>
<evidence type="ECO:0000313" key="4">
    <source>
        <dbReference type="EMBL" id="AEF84032.1"/>
    </source>
</evidence>
<dbReference type="Pfam" id="PF02607">
    <property type="entry name" value="B12-binding_2"/>
    <property type="match status" value="1"/>
</dbReference>
<dbReference type="KEGG" id="tpi:TREPR_2900"/>
<proteinExistence type="predicted"/>
<dbReference type="Pfam" id="PF02310">
    <property type="entry name" value="B12-binding"/>
    <property type="match status" value="1"/>
</dbReference>
<dbReference type="PANTHER" id="PTHR45833">
    <property type="entry name" value="METHIONINE SYNTHASE"/>
    <property type="match status" value="1"/>
</dbReference>
<dbReference type="PANTHER" id="PTHR45833:SF1">
    <property type="entry name" value="METHIONINE SYNTHASE"/>
    <property type="match status" value="1"/>
</dbReference>
<dbReference type="GO" id="GO:0008705">
    <property type="term" value="F:methionine synthase activity"/>
    <property type="evidence" value="ECO:0007669"/>
    <property type="project" value="TreeGrafter"/>
</dbReference>
<dbReference type="GO" id="GO:0005829">
    <property type="term" value="C:cytosol"/>
    <property type="evidence" value="ECO:0007669"/>
    <property type="project" value="TreeGrafter"/>
</dbReference>
<feature type="domain" description="B12-binding" evidence="3">
    <location>
        <begin position="85"/>
        <end position="207"/>
    </location>
</feature>
<dbReference type="PROSITE" id="PS51332">
    <property type="entry name" value="B12_BINDING"/>
    <property type="match status" value="1"/>
</dbReference>
<reference evidence="4 5" key="2">
    <citation type="journal article" date="2011" name="ISME J.">
        <title>RNA-seq reveals cooperative metabolic interactions between two termite-gut spirochete species in co-culture.</title>
        <authorList>
            <person name="Rosenthal A.Z."/>
            <person name="Matson E.G."/>
            <person name="Eldar A."/>
            <person name="Leadbetter J.R."/>
        </authorList>
    </citation>
    <scope>NUCLEOTIDE SEQUENCE [LARGE SCALE GENOMIC DNA]</scope>
    <source>
        <strain evidence="5">ATCC BAA-887 / DSM 12427 / ZAS-2</strain>
    </source>
</reference>
<evidence type="ECO:0000313" key="5">
    <source>
        <dbReference type="Proteomes" id="UP000009223"/>
    </source>
</evidence>
<dbReference type="GO" id="GO:0050667">
    <property type="term" value="P:homocysteine metabolic process"/>
    <property type="evidence" value="ECO:0007669"/>
    <property type="project" value="TreeGrafter"/>
</dbReference>
<accession>F5YP94</accession>
<sequence length="207" mass="21547">MGVIKDSLSNLDDEKALAEVKKALDANTAPDKILGECQDAMVAIGNAFSAGTMFVSDLMMAGAIFEDISKLVLPKIKAAGTGKSGAKVVIGTVKNDIHNIGKDIVANMLTASGFDVIDVGVDVPAENFVKAVKDSGAKALAMSCLLVSCYDSIKDTVEALKKEGLRDKVKIIIGGGPVDDHVVKYSGADGFGLDPQACIHLCEEAYA</sequence>
<evidence type="ECO:0000259" key="3">
    <source>
        <dbReference type="PROSITE" id="PS51332"/>
    </source>
</evidence>
<evidence type="ECO:0000256" key="2">
    <source>
        <dbReference type="ARBA" id="ARBA00023285"/>
    </source>
</evidence>
<dbReference type="SMART" id="SM01018">
    <property type="entry name" value="B12-binding_2"/>
    <property type="match status" value="1"/>
</dbReference>
<dbReference type="SUPFAM" id="SSF47644">
    <property type="entry name" value="Methionine synthase domain"/>
    <property type="match status" value="1"/>
</dbReference>
<dbReference type="Gene3D" id="3.40.50.280">
    <property type="entry name" value="Cobalamin-binding domain"/>
    <property type="match status" value="1"/>
</dbReference>
<evidence type="ECO:0000256" key="1">
    <source>
        <dbReference type="ARBA" id="ARBA00022723"/>
    </source>
</evidence>
<dbReference type="HOGENOM" id="CLU_082102_1_0_12"/>
<dbReference type="InterPro" id="IPR036594">
    <property type="entry name" value="Meth_synthase_dom"/>
</dbReference>
<dbReference type="Proteomes" id="UP000009223">
    <property type="component" value="Chromosome"/>
</dbReference>
<dbReference type="SUPFAM" id="SSF52242">
    <property type="entry name" value="Cobalamin (vitamin B12)-binding domain"/>
    <property type="match status" value="1"/>
</dbReference>